<dbReference type="FunFam" id="3.10.20.90:FF:000072">
    <property type="entry name" value="Next to BRCA1 gene 1 protein"/>
    <property type="match status" value="1"/>
</dbReference>
<dbReference type="PANTHER" id="PTHR20930:SF4">
    <property type="entry name" value="NEXT TO BRCA1 GENE 1 PROTEIN ISOFORM X1"/>
    <property type="match status" value="1"/>
</dbReference>
<feature type="region of interest" description="Disordered" evidence="7">
    <location>
        <begin position="730"/>
        <end position="749"/>
    </location>
</feature>
<dbReference type="Gene3D" id="3.10.20.90">
    <property type="entry name" value="Phosphatidylinositol 3-kinase Catalytic Subunit, Chain A, domain 1"/>
    <property type="match status" value="1"/>
</dbReference>
<feature type="region of interest" description="Disordered" evidence="7">
    <location>
        <begin position="103"/>
        <end position="126"/>
    </location>
</feature>
<dbReference type="SUPFAM" id="SSF46934">
    <property type="entry name" value="UBA-like"/>
    <property type="match status" value="1"/>
</dbReference>
<comment type="caution">
    <text evidence="9">The sequence shown here is derived from an EMBL/GenBank/DDBJ whole genome shotgun (WGS) entry which is preliminary data.</text>
</comment>
<feature type="region of interest" description="Disordered" evidence="7">
    <location>
        <begin position="504"/>
        <end position="525"/>
    </location>
</feature>
<dbReference type="Pfam" id="PF16158">
    <property type="entry name" value="N_BRCA1_IG"/>
    <property type="match status" value="1"/>
</dbReference>
<dbReference type="InterPro" id="IPR032350">
    <property type="entry name" value="Nbr1_FW"/>
</dbReference>
<dbReference type="GO" id="GO:0000407">
    <property type="term" value="C:phagophore assembly site"/>
    <property type="evidence" value="ECO:0007669"/>
    <property type="project" value="TreeGrafter"/>
</dbReference>
<dbReference type="Pfam" id="PF24932">
    <property type="entry name" value="UBA_NBR1_C"/>
    <property type="match status" value="1"/>
</dbReference>
<evidence type="ECO:0000259" key="8">
    <source>
        <dbReference type="PROSITE" id="PS51745"/>
    </source>
</evidence>
<feature type="domain" description="PB1" evidence="8">
    <location>
        <begin position="4"/>
        <end position="85"/>
    </location>
</feature>
<keyword evidence="2" id="KW-0479">Metal-binding</keyword>
<keyword evidence="3" id="KW-0863">Zinc-finger</keyword>
<dbReference type="PROSITE" id="PS51745">
    <property type="entry name" value="PB1"/>
    <property type="match status" value="1"/>
</dbReference>
<dbReference type="InterPro" id="IPR000270">
    <property type="entry name" value="PB1_dom"/>
</dbReference>
<gene>
    <name evidence="9" type="ORF">F7725_014590</name>
</gene>
<accession>A0A7J5YWC4</accession>
<dbReference type="GO" id="GO:0008270">
    <property type="term" value="F:zinc ion binding"/>
    <property type="evidence" value="ECO:0007669"/>
    <property type="project" value="UniProtKB-KW"/>
</dbReference>
<dbReference type="InterPro" id="IPR013783">
    <property type="entry name" value="Ig-like_fold"/>
</dbReference>
<feature type="compositionally biased region" description="Acidic residues" evidence="7">
    <location>
        <begin position="791"/>
        <end position="805"/>
    </location>
</feature>
<dbReference type="FunFam" id="1.10.8.10:FF:000033">
    <property type="entry name" value="Next to BRCA1 gene 1 protein"/>
    <property type="match status" value="1"/>
</dbReference>
<keyword evidence="4" id="KW-0862">Zinc</keyword>
<evidence type="ECO:0000256" key="6">
    <source>
        <dbReference type="SAM" id="Coils"/>
    </source>
</evidence>
<dbReference type="AlphaFoldDB" id="A0A7J5YWC4"/>
<dbReference type="InterPro" id="IPR056893">
    <property type="entry name" value="UBA_Nbr1_C"/>
</dbReference>
<sequence length="1026" mass="113568">MGLPVTIKVNFRGNVKRFLAQDLDKLEWESVEAWIKASFGINHFQVKYFDEDNEEICINSQDEYEEAIKSAEKQGNQLHMNVYKMKGQACGGPLKTEVKELKGDLRPAPPYPSRVKTVDKGTQVTPEREAVTVKDNKGNKPEDEPPPMWFRSYMEKFKDEVVKEVVERMCNDFSGQCCTHKSPDGPLEASGGPLGPGPGPSTSSGSLGYTPNCSSCNKLTSEGAYKCSVCPSCILCEMCRHSHDPSHNLVRTKTPLSIPEHGMSGELRFPRRGDMTVRKAERQRLKAERRQLRAEVKEIKKKLRLEKRGLQWSGPSTSGRANLTNMASTSTQVPALSPLLPQKLPQVQPQPKVPGPGVSNTSLVPTMAALFLDENLPDGTRLEPGTKFIKYWKMRNSGTISWTSETKLVFMWGNLGLASEERKEVPVPLLLPGQVGVVSVAFVAPVMEGTYTSHWRLAHCGCQFGPRVWCSIVVDLGDGRNAPGHQSNTLASLITNDTMYNCRENKEEESPVEKEEEVRSKDSGPVFPVDLNHEDYYFPSVDLLTAQDLLSFELLDINIVQELEKVPNNTPVDLTPCISPLPHDPPVLEEPVNSQIKEDAEVTGVRKLFVKLRQQKEQLEPLVQDEDREEEISGAQFLFVSRGTSFCLERVVEAEQTTETVQEGSEEICAVRLESSALPVNTGLNQITEEEETRPVLLEPANENLHTSSHHDIENEEVIDDMQNMAEIQEEKEEGGTKGEDWEEVSSQTSSVSSCDDYIIVLPDCFDTSRPLGESMYSSAMSQPDPAPPLLEEEEEEDSNSELDDVAPLRERQEAVDAEDLSVNTWPPPVPRPHSSVNQMLCASQTLDAVTLTPVVVPPPVLPDPCCPPHTLLTQALYLAEDPSPPACDPYEPHQPRVHLNVSSGLSRSAGSASSAFETYNPRPSNALQPRGQGGITEGLVKGALSVAASAYKALFTGPNCSIQRGIDPATRQDPSLMAMLLEMGFRDQRLNQRLLRKHGYSLLHTVNELVQIAEDNQSKAFNAPH</sequence>
<dbReference type="CDD" id="cd14947">
    <property type="entry name" value="NBR1_like"/>
    <property type="match status" value="1"/>
</dbReference>
<protein>
    <recommendedName>
        <fullName evidence="8">PB1 domain-containing protein</fullName>
    </recommendedName>
</protein>
<dbReference type="CDD" id="cd14319">
    <property type="entry name" value="UBA_NBR1"/>
    <property type="match status" value="1"/>
</dbReference>
<dbReference type="GO" id="GO:0016236">
    <property type="term" value="P:macroautophagy"/>
    <property type="evidence" value="ECO:0007669"/>
    <property type="project" value="TreeGrafter"/>
</dbReference>
<dbReference type="Gene3D" id="1.10.8.10">
    <property type="entry name" value="DNA helicase RuvA subunit, C-terminal domain"/>
    <property type="match status" value="1"/>
</dbReference>
<feature type="region of interest" description="Disordered" evidence="7">
    <location>
        <begin position="773"/>
        <end position="806"/>
    </location>
</feature>
<dbReference type="EMBL" id="JAAKFY010000008">
    <property type="protein sequence ID" value="KAF3853902.1"/>
    <property type="molecule type" value="Genomic_DNA"/>
</dbReference>
<dbReference type="GO" id="GO:0005776">
    <property type="term" value="C:autophagosome"/>
    <property type="evidence" value="ECO:0007669"/>
    <property type="project" value="UniProtKB-SubCell"/>
</dbReference>
<evidence type="ECO:0000256" key="3">
    <source>
        <dbReference type="ARBA" id="ARBA00022771"/>
    </source>
</evidence>
<dbReference type="SUPFAM" id="SSF57850">
    <property type="entry name" value="RING/U-box"/>
    <property type="match status" value="1"/>
</dbReference>
<evidence type="ECO:0000256" key="2">
    <source>
        <dbReference type="ARBA" id="ARBA00022723"/>
    </source>
</evidence>
<dbReference type="PANTHER" id="PTHR20930">
    <property type="entry name" value="OVARIAN CARCINOMA ANTIGEN CA125-RELATED"/>
    <property type="match status" value="1"/>
</dbReference>
<dbReference type="FunFam" id="2.60.40.10:FF:000199">
    <property type="entry name" value="next to BRCA1 gene 1 protein-like"/>
    <property type="match status" value="1"/>
</dbReference>
<dbReference type="Pfam" id="PF00564">
    <property type="entry name" value="PB1"/>
    <property type="match status" value="1"/>
</dbReference>
<dbReference type="InterPro" id="IPR053793">
    <property type="entry name" value="PB1-like"/>
</dbReference>
<evidence type="ECO:0000256" key="4">
    <source>
        <dbReference type="ARBA" id="ARBA00022833"/>
    </source>
</evidence>
<evidence type="ECO:0000313" key="9">
    <source>
        <dbReference type="EMBL" id="KAF3853902.1"/>
    </source>
</evidence>
<feature type="coiled-coil region" evidence="6">
    <location>
        <begin position="275"/>
        <end position="309"/>
    </location>
</feature>
<dbReference type="Proteomes" id="UP000518266">
    <property type="component" value="Unassembled WGS sequence"/>
</dbReference>
<feature type="region of interest" description="Disordered" evidence="7">
    <location>
        <begin position="184"/>
        <end position="207"/>
    </location>
</feature>
<dbReference type="GO" id="GO:0031410">
    <property type="term" value="C:cytoplasmic vesicle"/>
    <property type="evidence" value="ECO:0007669"/>
    <property type="project" value="UniProtKB-KW"/>
</dbReference>
<keyword evidence="6" id="KW-0175">Coiled coil</keyword>
<evidence type="ECO:0000313" key="10">
    <source>
        <dbReference type="Proteomes" id="UP000518266"/>
    </source>
</evidence>
<feature type="region of interest" description="Disordered" evidence="7">
    <location>
        <begin position="912"/>
        <end position="932"/>
    </location>
</feature>
<proteinExistence type="predicted"/>
<reference evidence="9 10" key="1">
    <citation type="submission" date="2020-03" db="EMBL/GenBank/DDBJ databases">
        <title>Dissostichus mawsoni Genome sequencing and assembly.</title>
        <authorList>
            <person name="Park H."/>
        </authorList>
    </citation>
    <scope>NUCLEOTIDE SEQUENCE [LARGE SCALE GENOMIC DNA]</scope>
    <source>
        <strain evidence="9">DM0001</strain>
        <tissue evidence="9">Muscle</tissue>
    </source>
</reference>
<dbReference type="OrthoDB" id="661148at2759"/>
<evidence type="ECO:0000256" key="1">
    <source>
        <dbReference type="ARBA" id="ARBA00004419"/>
    </source>
</evidence>
<evidence type="ECO:0000256" key="5">
    <source>
        <dbReference type="ARBA" id="ARBA00023329"/>
    </source>
</evidence>
<dbReference type="Gene3D" id="2.60.40.10">
    <property type="entry name" value="Immunoglobulins"/>
    <property type="match status" value="1"/>
</dbReference>
<keyword evidence="10" id="KW-1185">Reference proteome</keyword>
<dbReference type="SUPFAM" id="SSF54277">
    <property type="entry name" value="CAD &amp; PB1 domains"/>
    <property type="match status" value="1"/>
</dbReference>
<evidence type="ECO:0000256" key="7">
    <source>
        <dbReference type="SAM" id="MobiDB-lite"/>
    </source>
</evidence>
<feature type="compositionally biased region" description="Basic and acidic residues" evidence="7">
    <location>
        <begin position="504"/>
        <end position="522"/>
    </location>
</feature>
<dbReference type="GO" id="GO:0043130">
    <property type="term" value="F:ubiquitin binding"/>
    <property type="evidence" value="ECO:0007669"/>
    <property type="project" value="TreeGrafter"/>
</dbReference>
<organism evidence="9 10">
    <name type="scientific">Dissostichus mawsoni</name>
    <name type="common">Antarctic cod</name>
    <dbReference type="NCBI Taxonomy" id="36200"/>
    <lineage>
        <taxon>Eukaryota</taxon>
        <taxon>Metazoa</taxon>
        <taxon>Chordata</taxon>
        <taxon>Craniata</taxon>
        <taxon>Vertebrata</taxon>
        <taxon>Euteleostomi</taxon>
        <taxon>Actinopterygii</taxon>
        <taxon>Neopterygii</taxon>
        <taxon>Teleostei</taxon>
        <taxon>Neoteleostei</taxon>
        <taxon>Acanthomorphata</taxon>
        <taxon>Eupercaria</taxon>
        <taxon>Perciformes</taxon>
        <taxon>Notothenioidei</taxon>
        <taxon>Nototheniidae</taxon>
        <taxon>Dissostichus</taxon>
    </lineage>
</organism>
<dbReference type="SMART" id="SM00666">
    <property type="entry name" value="PB1"/>
    <property type="match status" value="1"/>
</dbReference>
<name>A0A7J5YWC4_DISMA</name>
<dbReference type="InterPro" id="IPR009060">
    <property type="entry name" value="UBA-like_sf"/>
</dbReference>
<keyword evidence="5" id="KW-0968">Cytoplasmic vesicle</keyword>
<comment type="subcellular location">
    <subcellularLocation>
        <location evidence="1">Cytoplasmic vesicle</location>
        <location evidence="1">Autophagosome</location>
    </subcellularLocation>
</comment>